<keyword evidence="1" id="KW-0805">Transcription regulation</keyword>
<dbReference type="Gene3D" id="1.10.10.60">
    <property type="entry name" value="Homeodomain-like"/>
    <property type="match status" value="1"/>
</dbReference>
<dbReference type="PROSITE" id="PS01081">
    <property type="entry name" value="HTH_TETR_1"/>
    <property type="match status" value="1"/>
</dbReference>
<dbReference type="InterPro" id="IPR001647">
    <property type="entry name" value="HTH_TetR"/>
</dbReference>
<evidence type="ECO:0000256" key="2">
    <source>
        <dbReference type="ARBA" id="ARBA00023125"/>
    </source>
</evidence>
<dbReference type="InterPro" id="IPR023772">
    <property type="entry name" value="DNA-bd_HTH_TetR-type_CS"/>
</dbReference>
<dbReference type="Gene3D" id="1.10.357.10">
    <property type="entry name" value="Tetracycline Repressor, domain 2"/>
    <property type="match status" value="1"/>
</dbReference>
<dbReference type="EMBL" id="FNHW01000001">
    <property type="protein sequence ID" value="SDM91565.1"/>
    <property type="molecule type" value="Genomic_DNA"/>
</dbReference>
<dbReference type="PANTHER" id="PTHR47506">
    <property type="entry name" value="TRANSCRIPTIONAL REGULATORY PROTEIN"/>
    <property type="match status" value="1"/>
</dbReference>
<dbReference type="PROSITE" id="PS50977">
    <property type="entry name" value="HTH_TETR_2"/>
    <property type="match status" value="1"/>
</dbReference>
<dbReference type="InterPro" id="IPR036271">
    <property type="entry name" value="Tet_transcr_reg_TetR-rel_C_sf"/>
</dbReference>
<organism evidence="6 7">
    <name type="scientific">Fictibacillus solisalsi</name>
    <dbReference type="NCBI Taxonomy" id="459525"/>
    <lineage>
        <taxon>Bacteria</taxon>
        <taxon>Bacillati</taxon>
        <taxon>Bacillota</taxon>
        <taxon>Bacilli</taxon>
        <taxon>Bacillales</taxon>
        <taxon>Fictibacillaceae</taxon>
        <taxon>Fictibacillus</taxon>
    </lineage>
</organism>
<dbReference type="PANTHER" id="PTHR47506:SF6">
    <property type="entry name" value="HTH-TYPE TRANSCRIPTIONAL REPRESSOR NEMR"/>
    <property type="match status" value="1"/>
</dbReference>
<dbReference type="AlphaFoldDB" id="A0A1G9X5B6"/>
<dbReference type="STRING" id="459525.SAMN04488137_2563"/>
<dbReference type="Proteomes" id="UP000199544">
    <property type="component" value="Unassembled WGS sequence"/>
</dbReference>
<dbReference type="SUPFAM" id="SSF48498">
    <property type="entry name" value="Tetracyclin repressor-like, C-terminal domain"/>
    <property type="match status" value="1"/>
</dbReference>
<dbReference type="Pfam" id="PF00440">
    <property type="entry name" value="TetR_N"/>
    <property type="match status" value="1"/>
</dbReference>
<accession>A0A1G9X5B6</accession>
<reference evidence="7" key="1">
    <citation type="submission" date="2016-10" db="EMBL/GenBank/DDBJ databases">
        <authorList>
            <person name="Varghese N."/>
            <person name="Submissions S."/>
        </authorList>
    </citation>
    <scope>NUCLEOTIDE SEQUENCE [LARGE SCALE GENOMIC DNA]</scope>
    <source>
        <strain evidence="7">CGMCC 1.6854</strain>
    </source>
</reference>
<evidence type="ECO:0000313" key="7">
    <source>
        <dbReference type="Proteomes" id="UP000199544"/>
    </source>
</evidence>
<evidence type="ECO:0000313" key="6">
    <source>
        <dbReference type="EMBL" id="SDM91565.1"/>
    </source>
</evidence>
<evidence type="ECO:0000256" key="3">
    <source>
        <dbReference type="ARBA" id="ARBA00023163"/>
    </source>
</evidence>
<dbReference type="PRINTS" id="PR00455">
    <property type="entry name" value="HTHTETR"/>
</dbReference>
<dbReference type="InterPro" id="IPR009057">
    <property type="entry name" value="Homeodomain-like_sf"/>
</dbReference>
<feature type="DNA-binding region" description="H-T-H motif" evidence="4">
    <location>
        <begin position="34"/>
        <end position="53"/>
    </location>
</feature>
<gene>
    <name evidence="6" type="ORF">SAMN04488137_2563</name>
</gene>
<proteinExistence type="predicted"/>
<dbReference type="RefSeq" id="WP_170834320.1">
    <property type="nucleotide sequence ID" value="NZ_FNHW01000001.1"/>
</dbReference>
<dbReference type="GO" id="GO:0003677">
    <property type="term" value="F:DNA binding"/>
    <property type="evidence" value="ECO:0007669"/>
    <property type="project" value="UniProtKB-UniRule"/>
</dbReference>
<dbReference type="InterPro" id="IPR041612">
    <property type="entry name" value="YfiR_C"/>
</dbReference>
<sequence length="213" mass="24299">MSPKVPDQHKEQRQREILSASKKVFAKKGYEATSIKDIMEATGISRGGIYDYFSNKEHIFLSLLEQSMEDNRKEIDTLLQKNNGSVWKTLLAIWDDYREAKNEDKEDSFSAAIIEYGIAHWRKPENRGYIENRYGKAAGIFSSLIQKGIDNGEFDPVTSVDDISRFMISFLDGIAISAITLTHGFMQTGKQIDLFENSMKSMLNVKEPDLSQR</sequence>
<evidence type="ECO:0000256" key="1">
    <source>
        <dbReference type="ARBA" id="ARBA00023015"/>
    </source>
</evidence>
<keyword evidence="3" id="KW-0804">Transcription</keyword>
<evidence type="ECO:0000259" key="5">
    <source>
        <dbReference type="PROSITE" id="PS50977"/>
    </source>
</evidence>
<keyword evidence="2 4" id="KW-0238">DNA-binding</keyword>
<feature type="domain" description="HTH tetR-type" evidence="5">
    <location>
        <begin position="11"/>
        <end position="71"/>
    </location>
</feature>
<dbReference type="Pfam" id="PF17922">
    <property type="entry name" value="TetR_C_17"/>
    <property type="match status" value="1"/>
</dbReference>
<keyword evidence="7" id="KW-1185">Reference proteome</keyword>
<name>A0A1G9X5B6_9BACL</name>
<evidence type="ECO:0000256" key="4">
    <source>
        <dbReference type="PROSITE-ProRule" id="PRU00335"/>
    </source>
</evidence>
<protein>
    <submittedName>
        <fullName evidence="6">Transcriptional regulator, TetR family</fullName>
    </submittedName>
</protein>
<dbReference type="SUPFAM" id="SSF46689">
    <property type="entry name" value="Homeodomain-like"/>
    <property type="match status" value="1"/>
</dbReference>